<sequence length="97" mass="11243">MILTLNDSTKTASIQDWDQSDWDLQKDTIPWDYTIEFDPMIDGGILDTIRNDREVHYDQRTIYIQEWIGNTMIVRPQIIYVQQLLPLASDPSAPSGT</sequence>
<dbReference type="EMBL" id="BK016090">
    <property type="protein sequence ID" value="DAF94161.1"/>
    <property type="molecule type" value="Genomic_DNA"/>
</dbReference>
<accession>A0A8S5UIM5</accession>
<dbReference type="EMBL" id="BK016090">
    <property type="protein sequence ID" value="DAF94250.1"/>
    <property type="molecule type" value="Genomic_DNA"/>
</dbReference>
<evidence type="ECO:0000313" key="1">
    <source>
        <dbReference type="EMBL" id="DAF94250.1"/>
    </source>
</evidence>
<protein>
    <submittedName>
        <fullName evidence="1">Uncharacterized protein</fullName>
    </submittedName>
</protein>
<proteinExistence type="predicted"/>
<organism evidence="1">
    <name type="scientific">Myoviridae sp. ctu2j3</name>
    <dbReference type="NCBI Taxonomy" id="2825197"/>
    <lineage>
        <taxon>Viruses</taxon>
        <taxon>Duplodnaviria</taxon>
        <taxon>Heunggongvirae</taxon>
        <taxon>Uroviricota</taxon>
        <taxon>Caudoviricetes</taxon>
    </lineage>
</organism>
<name>A0A8S5UIM5_9CAUD</name>
<reference evidence="1" key="1">
    <citation type="journal article" date="2021" name="Proc. Natl. Acad. Sci. U.S.A.">
        <title>A Catalog of Tens of Thousands of Viruses from Human Metagenomes Reveals Hidden Associations with Chronic Diseases.</title>
        <authorList>
            <person name="Tisza M.J."/>
            <person name="Buck C.B."/>
        </authorList>
    </citation>
    <scope>NUCLEOTIDE SEQUENCE</scope>
    <source>
        <strain evidence="1">Ctu2j3</strain>
    </source>
</reference>